<protein>
    <submittedName>
        <fullName evidence="2">Uncharacterized protein</fullName>
    </submittedName>
</protein>
<feature type="compositionally biased region" description="Polar residues" evidence="1">
    <location>
        <begin position="15"/>
        <end position="24"/>
    </location>
</feature>
<dbReference type="AlphaFoldDB" id="A0A9P7L1X4"/>
<evidence type="ECO:0000313" key="2">
    <source>
        <dbReference type="EMBL" id="KAG5761602.1"/>
    </source>
</evidence>
<name>A0A9P7L1X4_9HYPO</name>
<reference evidence="2" key="2">
    <citation type="submission" date="2020-10" db="EMBL/GenBank/DDBJ databases">
        <authorList>
            <person name="Peck L.D."/>
            <person name="Nowell R.W."/>
            <person name="Flood J."/>
            <person name="Ryan M.J."/>
            <person name="Barraclough T.G."/>
        </authorList>
    </citation>
    <scope>NUCLEOTIDE SEQUENCE</scope>
    <source>
        <strain evidence="2">IMI 127659i</strain>
    </source>
</reference>
<sequence length="178" mass="19844">MPHHLLQTEVDRTAPESSVTPTAITITSPDRKPNPIYLRSFLRYAIGAAATSTNESINIRVMKLDPVLMNYTLIPMTQSRLRKHGDIEVVVITLEEMEKMPGRFGGKITKETTTRTGPSLAEFPVFGYTVPQFGDLKEQGLEVLAWRVFGSGDEVFMDTDGYGLSGVSGMIQAWFERM</sequence>
<dbReference type="OrthoDB" id="5057591at2759"/>
<accession>A0A9P7L1X4</accession>
<dbReference type="EMBL" id="JADFTT010000439">
    <property type="protein sequence ID" value="KAG5761602.1"/>
    <property type="molecule type" value="Genomic_DNA"/>
</dbReference>
<reference evidence="2" key="1">
    <citation type="journal article" date="2020" name="bioRxiv">
        <title>Historical genomics reveals the evolutionary mechanisms behind multiple outbreaks of the host-specific coffee wilt pathogen Fusarium xylarioides.</title>
        <authorList>
            <person name="Peck D."/>
            <person name="Nowell R.W."/>
            <person name="Flood J."/>
            <person name="Ryan M.J."/>
            <person name="Barraclough T.G."/>
        </authorList>
    </citation>
    <scope>NUCLEOTIDE SEQUENCE</scope>
    <source>
        <strain evidence="2">IMI 127659i</strain>
    </source>
</reference>
<evidence type="ECO:0000313" key="3">
    <source>
        <dbReference type="Proteomes" id="UP000750502"/>
    </source>
</evidence>
<comment type="caution">
    <text evidence="2">The sequence shown here is derived from an EMBL/GenBank/DDBJ whole genome shotgun (WGS) entry which is preliminary data.</text>
</comment>
<dbReference type="Proteomes" id="UP000750502">
    <property type="component" value="Unassembled WGS sequence"/>
</dbReference>
<evidence type="ECO:0000256" key="1">
    <source>
        <dbReference type="SAM" id="MobiDB-lite"/>
    </source>
</evidence>
<proteinExistence type="predicted"/>
<keyword evidence="3" id="KW-1185">Reference proteome</keyword>
<feature type="region of interest" description="Disordered" evidence="1">
    <location>
        <begin position="1"/>
        <end position="24"/>
    </location>
</feature>
<organism evidence="2 3">
    <name type="scientific">Fusarium xylarioides</name>
    <dbReference type="NCBI Taxonomy" id="221167"/>
    <lineage>
        <taxon>Eukaryota</taxon>
        <taxon>Fungi</taxon>
        <taxon>Dikarya</taxon>
        <taxon>Ascomycota</taxon>
        <taxon>Pezizomycotina</taxon>
        <taxon>Sordariomycetes</taxon>
        <taxon>Hypocreomycetidae</taxon>
        <taxon>Hypocreales</taxon>
        <taxon>Nectriaceae</taxon>
        <taxon>Fusarium</taxon>
        <taxon>Fusarium fujikuroi species complex</taxon>
    </lineage>
</organism>
<gene>
    <name evidence="2" type="ORF">H9Q72_010289</name>
</gene>